<keyword evidence="2" id="KW-0645">Protease</keyword>
<dbReference type="GO" id="GO:0008233">
    <property type="term" value="F:peptidase activity"/>
    <property type="evidence" value="ECO:0007669"/>
    <property type="project" value="UniProtKB-KW"/>
</dbReference>
<dbReference type="GO" id="GO:0004519">
    <property type="term" value="F:endonuclease activity"/>
    <property type="evidence" value="ECO:0007669"/>
    <property type="project" value="UniProtKB-KW"/>
</dbReference>
<dbReference type="InterPro" id="IPR023779">
    <property type="entry name" value="Chromodomain_CS"/>
</dbReference>
<evidence type="ECO:0000256" key="8">
    <source>
        <dbReference type="ARBA" id="ARBA00022918"/>
    </source>
</evidence>
<keyword evidence="9" id="KW-0539">Nucleus</keyword>
<accession>A0AA38F9S4</accession>
<keyword evidence="6" id="KW-0255">Endonuclease</keyword>
<proteinExistence type="predicted"/>
<keyword evidence="4" id="KW-0548">Nucleotidyltransferase</keyword>
<dbReference type="Gene3D" id="2.60.120.620">
    <property type="entry name" value="q2cbj1_9rhob like domain"/>
    <property type="match status" value="1"/>
</dbReference>
<dbReference type="InterPro" id="IPR000477">
    <property type="entry name" value="RT_dom"/>
</dbReference>
<dbReference type="PROSITE" id="PS00598">
    <property type="entry name" value="CHROMO_1"/>
    <property type="match status" value="1"/>
</dbReference>
<dbReference type="Pfam" id="PF00385">
    <property type="entry name" value="Chromo"/>
    <property type="match status" value="1"/>
</dbReference>
<keyword evidence="10" id="KW-0511">Multifunctional enzyme</keyword>
<keyword evidence="13" id="KW-1185">Reference proteome</keyword>
<dbReference type="GO" id="GO:0005634">
    <property type="term" value="C:nucleus"/>
    <property type="evidence" value="ECO:0007669"/>
    <property type="project" value="UniProtKB-SubCell"/>
</dbReference>
<dbReference type="Gene3D" id="3.10.10.10">
    <property type="entry name" value="HIV Type 1 Reverse Transcriptase, subunit A, domain 1"/>
    <property type="match status" value="1"/>
</dbReference>
<dbReference type="InterPro" id="IPR036397">
    <property type="entry name" value="RNaseH_sf"/>
</dbReference>
<dbReference type="SUPFAM" id="SSF54160">
    <property type="entry name" value="Chromo domain-like"/>
    <property type="match status" value="1"/>
</dbReference>
<reference evidence="12 13" key="1">
    <citation type="journal article" date="2021" name="Nat. Plants">
        <title>The Taxus genome provides insights into paclitaxel biosynthesis.</title>
        <authorList>
            <person name="Xiong X."/>
            <person name="Gou J."/>
            <person name="Liao Q."/>
            <person name="Li Y."/>
            <person name="Zhou Q."/>
            <person name="Bi G."/>
            <person name="Li C."/>
            <person name="Du R."/>
            <person name="Wang X."/>
            <person name="Sun T."/>
            <person name="Guo L."/>
            <person name="Liang H."/>
            <person name="Lu P."/>
            <person name="Wu Y."/>
            <person name="Zhang Z."/>
            <person name="Ro D.K."/>
            <person name="Shang Y."/>
            <person name="Huang S."/>
            <person name="Yan J."/>
        </authorList>
    </citation>
    <scope>NUCLEOTIDE SEQUENCE [LARGE SCALE GENOMIC DNA]</scope>
    <source>
        <strain evidence="12">Ta-2019</strain>
    </source>
</reference>
<protein>
    <recommendedName>
        <fullName evidence="11">Chromo domain-containing protein</fullName>
    </recommendedName>
</protein>
<feature type="non-terminal residue" evidence="12">
    <location>
        <position position="1"/>
    </location>
</feature>
<dbReference type="InterPro" id="IPR043502">
    <property type="entry name" value="DNA/RNA_pol_sf"/>
</dbReference>
<evidence type="ECO:0000256" key="5">
    <source>
        <dbReference type="ARBA" id="ARBA00022722"/>
    </source>
</evidence>
<dbReference type="CDD" id="cd00024">
    <property type="entry name" value="CD_CSD"/>
    <property type="match status" value="1"/>
</dbReference>
<dbReference type="PANTHER" id="PTHR37984">
    <property type="entry name" value="PROTEIN CBG26694"/>
    <property type="match status" value="1"/>
</dbReference>
<evidence type="ECO:0000256" key="7">
    <source>
        <dbReference type="ARBA" id="ARBA00022801"/>
    </source>
</evidence>
<dbReference type="Gene3D" id="3.30.70.270">
    <property type="match status" value="1"/>
</dbReference>
<name>A0AA38F9S4_TAXCH</name>
<dbReference type="AlphaFoldDB" id="A0AA38F9S4"/>
<dbReference type="Pfam" id="PF00078">
    <property type="entry name" value="RVT_1"/>
    <property type="match status" value="1"/>
</dbReference>
<keyword evidence="8" id="KW-0695">RNA-directed DNA polymerase</keyword>
<comment type="subcellular location">
    <subcellularLocation>
        <location evidence="1">Nucleus</location>
    </subcellularLocation>
</comment>
<dbReference type="PANTHER" id="PTHR37984:SF5">
    <property type="entry name" value="PROTEIN NYNRIN-LIKE"/>
    <property type="match status" value="1"/>
</dbReference>
<evidence type="ECO:0000256" key="3">
    <source>
        <dbReference type="ARBA" id="ARBA00022679"/>
    </source>
</evidence>
<keyword evidence="3" id="KW-0808">Transferase</keyword>
<dbReference type="GO" id="GO:0003676">
    <property type="term" value="F:nucleic acid binding"/>
    <property type="evidence" value="ECO:0007669"/>
    <property type="project" value="InterPro"/>
</dbReference>
<dbReference type="Pfam" id="PF24626">
    <property type="entry name" value="SH3_Tf2-1"/>
    <property type="match status" value="1"/>
</dbReference>
<dbReference type="InterPro" id="IPR041577">
    <property type="entry name" value="RT_RNaseH_2"/>
</dbReference>
<feature type="domain" description="Chromo" evidence="11">
    <location>
        <begin position="812"/>
        <end position="860"/>
    </location>
</feature>
<dbReference type="FunFam" id="3.10.10.10:FF:000007">
    <property type="entry name" value="Retrovirus-related Pol polyprotein from transposon 17.6-like Protein"/>
    <property type="match status" value="1"/>
</dbReference>
<organism evidence="12 13">
    <name type="scientific">Taxus chinensis</name>
    <name type="common">Chinese yew</name>
    <name type="synonym">Taxus wallichiana var. chinensis</name>
    <dbReference type="NCBI Taxonomy" id="29808"/>
    <lineage>
        <taxon>Eukaryota</taxon>
        <taxon>Viridiplantae</taxon>
        <taxon>Streptophyta</taxon>
        <taxon>Embryophyta</taxon>
        <taxon>Tracheophyta</taxon>
        <taxon>Spermatophyta</taxon>
        <taxon>Pinopsida</taxon>
        <taxon>Pinidae</taxon>
        <taxon>Conifers II</taxon>
        <taxon>Cupressales</taxon>
        <taxon>Taxaceae</taxon>
        <taxon>Taxus</taxon>
    </lineage>
</organism>
<dbReference type="GO" id="GO:0003964">
    <property type="term" value="F:RNA-directed DNA polymerase activity"/>
    <property type="evidence" value="ECO:0007669"/>
    <property type="project" value="UniProtKB-KW"/>
</dbReference>
<evidence type="ECO:0000256" key="6">
    <source>
        <dbReference type="ARBA" id="ARBA00022759"/>
    </source>
</evidence>
<dbReference type="PROSITE" id="PS50013">
    <property type="entry name" value="CHROMO_2"/>
    <property type="match status" value="1"/>
</dbReference>
<gene>
    <name evidence="12" type="ORF">KI387_029366</name>
</gene>
<keyword evidence="5" id="KW-0540">Nuclease</keyword>
<evidence type="ECO:0000313" key="13">
    <source>
        <dbReference type="Proteomes" id="UP000824469"/>
    </source>
</evidence>
<evidence type="ECO:0000256" key="2">
    <source>
        <dbReference type="ARBA" id="ARBA00022670"/>
    </source>
</evidence>
<dbReference type="Gene3D" id="2.40.50.40">
    <property type="match status" value="1"/>
</dbReference>
<evidence type="ECO:0000259" key="11">
    <source>
        <dbReference type="PROSITE" id="PS50013"/>
    </source>
</evidence>
<comment type="caution">
    <text evidence="12">The sequence shown here is derived from an EMBL/GenBank/DDBJ whole genome shotgun (WGS) entry which is preliminary data.</text>
</comment>
<dbReference type="Pfam" id="PF17919">
    <property type="entry name" value="RT_RNaseH_2"/>
    <property type="match status" value="1"/>
</dbReference>
<keyword evidence="7" id="KW-0378">Hydrolase</keyword>
<sequence length="876" mass="100763">DIPEEGVPRLQLREVLVEDSVGHGETGDASLTTIPFQVLSWQPRALYFRNFATKKQCELVIELAKSNLRPSSLALRKGETSENTKDIRTSSGTFISAYEDKSGTLDSIEEKIAKATMIPRYHGEKSGLNVTWIVFTEELQLHYSSSVSDNYFSQLAKLRQIGSVKDYIHHFQNLSLRVENITEENLNDLFLGGLKDHIEHEVRMFNPHKVSDSMIMARRAEEKFVSSRRQHFTYTRDRNTLAPTLPRPVRLTPQQIEEKREKGLCFNCDSKFGPGHKCAEKKLFYIDGPSEDEEKDEDSELEVLVEPEEESGDPQPTISCHAISAKRIKSKVSTNSKFSSDAQNAKKGAEGFVAQLFSLEAHHSKDIIPSDMQAVLDAHSVVFENIPKGLPPKRDHDHAIQLLPGSQPPNIRPYRYPYVQKSEIEKIVQEMLEAGIIRHSQSAYSSPVVMVWKKDDMWRMCPDYRELNKYTIKDKFPIPVIDDLLDELHGAVYFTKLDLRSGYHQIRIKDEDVHKTTFRTHEGHYEFLVMPFGLTNAPSTFQSYYRIFVRRYGSISAPLTTLLKKDSFHWSEDATKAFEQLKEAMCTTPVLATPDFSKTFIVECDASGVGMGAILMQEGRPISFLSRQFKDKQARWVQWLPLAEWWYNTSFHTSSKMSPFLALYGYHPPSITSSLRGQPWVRAVEEHIQYQQEVLSSLKENLVMAQNHMKQQADQHRTKRHFEVGDWVFVRLQPYKQMSLKQQQKDNKLSPKYYGPYQVLQKIGTVAYKLELPQSTKIHLVFHVSCLKKVIGQRVSAQTVLPELDEEGRVILEPECILQTCTKRLRTRVITEYLIKWKNMDNEDATWEDMTFLQQHPELLNIGDNVALKGKGMLRP</sequence>
<dbReference type="EMBL" id="JAHRHJ020000010">
    <property type="protein sequence ID" value="KAH9297684.1"/>
    <property type="molecule type" value="Genomic_DNA"/>
</dbReference>
<dbReference type="GO" id="GO:0006508">
    <property type="term" value="P:proteolysis"/>
    <property type="evidence" value="ECO:0007669"/>
    <property type="project" value="UniProtKB-KW"/>
</dbReference>
<evidence type="ECO:0000256" key="10">
    <source>
        <dbReference type="ARBA" id="ARBA00023268"/>
    </source>
</evidence>
<dbReference type="OMA" id="WIVFTEE"/>
<dbReference type="FunFam" id="3.30.70.270:FF:000020">
    <property type="entry name" value="Transposon Tf2-6 polyprotein-like Protein"/>
    <property type="match status" value="1"/>
</dbReference>
<dbReference type="CDD" id="cd01647">
    <property type="entry name" value="RT_LTR"/>
    <property type="match status" value="1"/>
</dbReference>
<dbReference type="InterPro" id="IPR016197">
    <property type="entry name" value="Chromo-like_dom_sf"/>
</dbReference>
<dbReference type="InterPro" id="IPR056924">
    <property type="entry name" value="SH3_Tf2-1"/>
</dbReference>
<dbReference type="InterPro" id="IPR000953">
    <property type="entry name" value="Chromo/chromo_shadow_dom"/>
</dbReference>
<dbReference type="InterPro" id="IPR023780">
    <property type="entry name" value="Chromo_domain"/>
</dbReference>
<dbReference type="SUPFAM" id="SSF56672">
    <property type="entry name" value="DNA/RNA polymerases"/>
    <property type="match status" value="1"/>
</dbReference>
<dbReference type="InterPro" id="IPR050951">
    <property type="entry name" value="Retrovirus_Pol_polyprotein"/>
</dbReference>
<dbReference type="InterPro" id="IPR043128">
    <property type="entry name" value="Rev_trsase/Diguanyl_cyclase"/>
</dbReference>
<dbReference type="Gene3D" id="3.30.420.10">
    <property type="entry name" value="Ribonuclease H-like superfamily/Ribonuclease H"/>
    <property type="match status" value="1"/>
</dbReference>
<evidence type="ECO:0000256" key="4">
    <source>
        <dbReference type="ARBA" id="ARBA00022695"/>
    </source>
</evidence>
<evidence type="ECO:0000256" key="1">
    <source>
        <dbReference type="ARBA" id="ARBA00004123"/>
    </source>
</evidence>
<dbReference type="Proteomes" id="UP000824469">
    <property type="component" value="Unassembled WGS sequence"/>
</dbReference>
<evidence type="ECO:0000256" key="9">
    <source>
        <dbReference type="ARBA" id="ARBA00023242"/>
    </source>
</evidence>
<evidence type="ECO:0000313" key="12">
    <source>
        <dbReference type="EMBL" id="KAH9297684.1"/>
    </source>
</evidence>